<dbReference type="PANTHER" id="PTHR46494:SF1">
    <property type="entry name" value="CORA FAMILY METAL ION TRANSPORTER (EUROFUNG)"/>
    <property type="match status" value="1"/>
</dbReference>
<evidence type="ECO:0000256" key="5">
    <source>
        <dbReference type="SAM" id="MobiDB-lite"/>
    </source>
</evidence>
<dbReference type="OMA" id="SHAKWPR"/>
<dbReference type="GO" id="GO:0046873">
    <property type="term" value="F:metal ion transmembrane transporter activity"/>
    <property type="evidence" value="ECO:0007669"/>
    <property type="project" value="InterPro"/>
</dbReference>
<dbReference type="AlphaFoldDB" id="Q0UZE3"/>
<feature type="transmembrane region" description="Helical" evidence="6">
    <location>
        <begin position="227"/>
        <end position="246"/>
    </location>
</feature>
<comment type="subcellular location">
    <subcellularLocation>
        <location evidence="1">Cell membrane</location>
        <topology evidence="1">Multi-pass membrane protein</topology>
    </subcellularLocation>
</comment>
<dbReference type="SUPFAM" id="SSF144083">
    <property type="entry name" value="Magnesium transport protein CorA, transmembrane region"/>
    <property type="match status" value="1"/>
</dbReference>
<keyword evidence="4 6" id="KW-0472">Membrane</keyword>
<keyword evidence="3 6" id="KW-1133">Transmembrane helix</keyword>
<name>Q0UZE3_PHANO</name>
<evidence type="ECO:0000313" key="7">
    <source>
        <dbReference type="EMBL" id="EAT89602.1"/>
    </source>
</evidence>
<evidence type="ECO:0000313" key="8">
    <source>
        <dbReference type="Proteomes" id="UP000001055"/>
    </source>
</evidence>
<keyword evidence="2 6" id="KW-0812">Transmembrane</keyword>
<feature type="transmembrane region" description="Helical" evidence="6">
    <location>
        <begin position="258"/>
        <end position="278"/>
    </location>
</feature>
<dbReference type="InParanoid" id="Q0UZE3"/>
<dbReference type="HOGENOM" id="CLU_1098663_0_0_1"/>
<evidence type="ECO:0000256" key="1">
    <source>
        <dbReference type="ARBA" id="ARBA00004651"/>
    </source>
</evidence>
<evidence type="ECO:0000256" key="3">
    <source>
        <dbReference type="ARBA" id="ARBA00022989"/>
    </source>
</evidence>
<evidence type="ECO:0000256" key="4">
    <source>
        <dbReference type="ARBA" id="ARBA00023136"/>
    </source>
</evidence>
<proteinExistence type="predicted"/>
<dbReference type="GO" id="GO:0005886">
    <property type="term" value="C:plasma membrane"/>
    <property type="evidence" value="ECO:0007669"/>
    <property type="project" value="UniProtKB-SubCell"/>
</dbReference>
<dbReference type="EMBL" id="CH445328">
    <property type="protein sequence ID" value="EAT89602.1"/>
    <property type="molecule type" value="Genomic_DNA"/>
</dbReference>
<dbReference type="InterPro" id="IPR045863">
    <property type="entry name" value="CorA_TM1_TM2"/>
</dbReference>
<gene>
    <name evidence="7" type="ORF">SNOG_02871</name>
</gene>
<sequence>MTVRNTVNIAPISPNKDPLSSQSRLSISNREREYPQSGSLLPLEYQSLLALVDLGRRCAIDPKLALIPTFVHAAFSQVHLSNLIEAQISNEVDALAVGAPHGSIENLQYLSNILERHSNHSNDALKALSNLFEHQSDQGDGSRRLAEAMNTRIYPGLEIGAEGSLPVHTSGQGTYSSPGLKDDYRELLSRSVMLIDRCSMGIQTMMNKAMVLESHKAIEQAEDLKKLTLLASFFIPLSFVSSVFGMNFRIMGQGSLAIWWFFAVAVPITLLSQMWYIWDSQKFRAWRKKEVLGKRHSPR</sequence>
<dbReference type="eggNOG" id="ENOG502RHBN">
    <property type="taxonomic scope" value="Eukaryota"/>
</dbReference>
<evidence type="ECO:0000256" key="2">
    <source>
        <dbReference type="ARBA" id="ARBA00022692"/>
    </source>
</evidence>
<dbReference type="Pfam" id="PF01544">
    <property type="entry name" value="CorA"/>
    <property type="match status" value="1"/>
</dbReference>
<reference evidence="8" key="1">
    <citation type="journal article" date="2007" name="Plant Cell">
        <title>Dothideomycete-plant interactions illuminated by genome sequencing and EST analysis of the wheat pathogen Stagonospora nodorum.</title>
        <authorList>
            <person name="Hane J.K."/>
            <person name="Lowe R.G."/>
            <person name="Solomon P.S."/>
            <person name="Tan K.C."/>
            <person name="Schoch C.L."/>
            <person name="Spatafora J.W."/>
            <person name="Crous P.W."/>
            <person name="Kodira C."/>
            <person name="Birren B.W."/>
            <person name="Galagan J.E."/>
            <person name="Torriani S.F."/>
            <person name="McDonald B.A."/>
            <person name="Oliver R.P."/>
        </authorList>
    </citation>
    <scope>NUCLEOTIDE SEQUENCE [LARGE SCALE GENOMIC DNA]</scope>
    <source>
        <strain evidence="8">SN15 / ATCC MYA-4574 / FGSC 10173</strain>
    </source>
</reference>
<evidence type="ECO:0000256" key="6">
    <source>
        <dbReference type="SAM" id="Phobius"/>
    </source>
</evidence>
<protein>
    <submittedName>
        <fullName evidence="7">Uncharacterized protein</fullName>
    </submittedName>
</protein>
<dbReference type="KEGG" id="pno:SNOG_02871"/>
<dbReference type="InterPro" id="IPR002523">
    <property type="entry name" value="MgTranspt_CorA/ZnTranspt_ZntB"/>
</dbReference>
<dbReference type="GeneID" id="5970321"/>
<organism evidence="7 8">
    <name type="scientific">Phaeosphaeria nodorum (strain SN15 / ATCC MYA-4574 / FGSC 10173)</name>
    <name type="common">Glume blotch fungus</name>
    <name type="synonym">Parastagonospora nodorum</name>
    <dbReference type="NCBI Taxonomy" id="321614"/>
    <lineage>
        <taxon>Eukaryota</taxon>
        <taxon>Fungi</taxon>
        <taxon>Dikarya</taxon>
        <taxon>Ascomycota</taxon>
        <taxon>Pezizomycotina</taxon>
        <taxon>Dothideomycetes</taxon>
        <taxon>Pleosporomycetidae</taxon>
        <taxon>Pleosporales</taxon>
        <taxon>Pleosporineae</taxon>
        <taxon>Phaeosphaeriaceae</taxon>
        <taxon>Parastagonospora</taxon>
    </lineage>
</organism>
<feature type="region of interest" description="Disordered" evidence="5">
    <location>
        <begin position="1"/>
        <end position="25"/>
    </location>
</feature>
<dbReference type="VEuPathDB" id="FungiDB:JI435_028700"/>
<dbReference type="Proteomes" id="UP000001055">
    <property type="component" value="Unassembled WGS sequence"/>
</dbReference>
<accession>Q0UZE3</accession>
<dbReference type="RefSeq" id="XP_001793464.1">
    <property type="nucleotide sequence ID" value="XM_001793412.1"/>
</dbReference>
<dbReference type="Gene3D" id="1.20.58.340">
    <property type="entry name" value="Magnesium transport protein CorA, transmembrane region"/>
    <property type="match status" value="1"/>
</dbReference>
<dbReference type="PANTHER" id="PTHR46494">
    <property type="entry name" value="CORA FAMILY METAL ION TRANSPORTER (EUROFUNG)"/>
    <property type="match status" value="1"/>
</dbReference>